<accession>A0AAE2YPT9</accession>
<organism evidence="1 2">
    <name type="scientific">Igneacidithiobacillus copahuensis</name>
    <dbReference type="NCBI Taxonomy" id="2724909"/>
    <lineage>
        <taxon>Bacteria</taxon>
        <taxon>Pseudomonadati</taxon>
        <taxon>Pseudomonadota</taxon>
        <taxon>Acidithiobacillia</taxon>
        <taxon>Acidithiobacillales</taxon>
        <taxon>Acidithiobacillaceae</taxon>
        <taxon>Igneacidithiobacillus</taxon>
    </lineage>
</organism>
<dbReference type="RefSeq" id="WP_215885502.1">
    <property type="nucleotide sequence ID" value="NZ_JAAXYO010000091.1"/>
</dbReference>
<protein>
    <submittedName>
        <fullName evidence="1">Uncharacterized protein</fullName>
    </submittedName>
</protein>
<evidence type="ECO:0000313" key="2">
    <source>
        <dbReference type="Proteomes" id="UP001197378"/>
    </source>
</evidence>
<comment type="caution">
    <text evidence="1">The sequence shown here is derived from an EMBL/GenBank/DDBJ whole genome shotgun (WGS) entry which is preliminary data.</text>
</comment>
<feature type="non-terminal residue" evidence="1">
    <location>
        <position position="96"/>
    </location>
</feature>
<reference evidence="1" key="1">
    <citation type="journal article" date="2021" name="ISME J.">
        <title>Genomic evolution of the class Acidithiobacillia: deep-branching Proteobacteria living in extreme acidic conditions.</title>
        <authorList>
            <person name="Moya-Beltran A."/>
            <person name="Beard S."/>
            <person name="Rojas-Villalobos C."/>
            <person name="Issotta F."/>
            <person name="Gallardo Y."/>
            <person name="Ulloa R."/>
            <person name="Giaveno A."/>
            <person name="Degli Esposti M."/>
            <person name="Johnson D.B."/>
            <person name="Quatrini R."/>
        </authorList>
    </citation>
    <scope>NUCLEOTIDE SEQUENCE</scope>
    <source>
        <strain evidence="1">VAN18-1</strain>
    </source>
</reference>
<gene>
    <name evidence="1" type="ORF">HFQ13_07390</name>
</gene>
<name>A0AAE2YPT9_9PROT</name>
<proteinExistence type="predicted"/>
<dbReference type="Proteomes" id="UP001197378">
    <property type="component" value="Unassembled WGS sequence"/>
</dbReference>
<sequence length="96" mass="10851">MEPIELYTQIPYFRNYDVFCTSVAPAGLPEIWSLFDAGVLHHRFLKLAQSIPEEAIPDEKTVNSGGGEVKIRRAFLELLHRPVANSDAERHSLFLA</sequence>
<evidence type="ECO:0000313" key="1">
    <source>
        <dbReference type="EMBL" id="MBU2788026.1"/>
    </source>
</evidence>
<dbReference type="EMBL" id="JAAXYO010000091">
    <property type="protein sequence ID" value="MBU2788026.1"/>
    <property type="molecule type" value="Genomic_DNA"/>
</dbReference>
<dbReference type="AlphaFoldDB" id="A0AAE2YPT9"/>
<keyword evidence="2" id="KW-1185">Reference proteome</keyword>